<evidence type="ECO:0000256" key="4">
    <source>
        <dbReference type="HAMAP-Rule" id="MF_01366"/>
    </source>
</evidence>
<gene>
    <name evidence="4" type="primary">rplM</name>
    <name evidence="5" type="ORF">COT92_02760</name>
</gene>
<dbReference type="InterPro" id="IPR036899">
    <property type="entry name" value="Ribosomal_uL13_sf"/>
</dbReference>
<comment type="similarity">
    <text evidence="1 4">Belongs to the universal ribosomal protein uL13 family.</text>
</comment>
<dbReference type="CDD" id="cd00392">
    <property type="entry name" value="Ribosomal_L13"/>
    <property type="match status" value="1"/>
</dbReference>
<accession>A0A2H0VAH3</accession>
<evidence type="ECO:0000256" key="2">
    <source>
        <dbReference type="ARBA" id="ARBA00022980"/>
    </source>
</evidence>
<evidence type="ECO:0000313" key="5">
    <source>
        <dbReference type="EMBL" id="PIR96102.1"/>
    </source>
</evidence>
<comment type="subunit">
    <text evidence="4">Part of the 50S ribosomal subunit.</text>
</comment>
<organism evidence="5 6">
    <name type="scientific">Candidatus Doudnabacteria bacterium CG10_big_fil_rev_8_21_14_0_10_42_18</name>
    <dbReference type="NCBI Taxonomy" id="1974552"/>
    <lineage>
        <taxon>Bacteria</taxon>
        <taxon>Candidatus Doudnaibacteriota</taxon>
    </lineage>
</organism>
<dbReference type="GO" id="GO:0006412">
    <property type="term" value="P:translation"/>
    <property type="evidence" value="ECO:0007669"/>
    <property type="project" value="UniProtKB-UniRule"/>
</dbReference>
<dbReference type="GO" id="GO:0017148">
    <property type="term" value="P:negative regulation of translation"/>
    <property type="evidence" value="ECO:0007669"/>
    <property type="project" value="TreeGrafter"/>
</dbReference>
<keyword evidence="3 4" id="KW-0687">Ribonucleoprotein</keyword>
<comment type="function">
    <text evidence="4">This protein is one of the early assembly proteins of the 50S ribosomal subunit, although it is not seen to bind rRNA by itself. It is important during the early stages of 50S assembly.</text>
</comment>
<evidence type="ECO:0000256" key="3">
    <source>
        <dbReference type="ARBA" id="ARBA00023274"/>
    </source>
</evidence>
<dbReference type="GO" id="GO:1990904">
    <property type="term" value="C:ribonucleoprotein complex"/>
    <property type="evidence" value="ECO:0007669"/>
    <property type="project" value="UniProtKB-KW"/>
</dbReference>
<dbReference type="InterPro" id="IPR005823">
    <property type="entry name" value="Ribosomal_uL13_bac-type"/>
</dbReference>
<evidence type="ECO:0000313" key="6">
    <source>
        <dbReference type="Proteomes" id="UP000230922"/>
    </source>
</evidence>
<protein>
    <recommendedName>
        <fullName evidence="4">Large ribosomal subunit protein uL13</fullName>
    </recommendedName>
</protein>
<comment type="caution">
    <text evidence="5">The sequence shown here is derived from an EMBL/GenBank/DDBJ whole genome shotgun (WGS) entry which is preliminary data.</text>
</comment>
<dbReference type="Gene3D" id="3.90.1180.10">
    <property type="entry name" value="Ribosomal protein L13"/>
    <property type="match status" value="1"/>
</dbReference>
<dbReference type="PANTHER" id="PTHR11545:SF2">
    <property type="entry name" value="LARGE RIBOSOMAL SUBUNIT PROTEIN UL13M"/>
    <property type="match status" value="1"/>
</dbReference>
<reference evidence="6" key="1">
    <citation type="submission" date="2017-09" db="EMBL/GenBank/DDBJ databases">
        <title>Depth-based differentiation of microbial function through sediment-hosted aquifers and enrichment of novel symbionts in the deep terrestrial subsurface.</title>
        <authorList>
            <person name="Probst A.J."/>
            <person name="Ladd B."/>
            <person name="Jarett J.K."/>
            <person name="Geller-Mcgrath D.E."/>
            <person name="Sieber C.M.K."/>
            <person name="Emerson J.B."/>
            <person name="Anantharaman K."/>
            <person name="Thomas B.C."/>
            <person name="Malmstrom R."/>
            <person name="Stieglmeier M."/>
            <person name="Klingl A."/>
            <person name="Woyke T."/>
            <person name="Ryan C.M."/>
            <person name="Banfield J.F."/>
        </authorList>
    </citation>
    <scope>NUCLEOTIDE SEQUENCE [LARGE SCALE GENOMIC DNA]</scope>
</reference>
<name>A0A2H0VAH3_9BACT</name>
<evidence type="ECO:0000256" key="1">
    <source>
        <dbReference type="ARBA" id="ARBA00006227"/>
    </source>
</evidence>
<dbReference type="AlphaFoldDB" id="A0A2H0VAH3"/>
<keyword evidence="2 4" id="KW-0689">Ribosomal protein</keyword>
<proteinExistence type="inferred from homology"/>
<dbReference type="PIRSF" id="PIRSF002181">
    <property type="entry name" value="Ribosomal_L13"/>
    <property type="match status" value="1"/>
</dbReference>
<dbReference type="InterPro" id="IPR005822">
    <property type="entry name" value="Ribosomal_uL13"/>
</dbReference>
<dbReference type="SUPFAM" id="SSF52161">
    <property type="entry name" value="Ribosomal protein L13"/>
    <property type="match status" value="1"/>
</dbReference>
<dbReference type="PANTHER" id="PTHR11545">
    <property type="entry name" value="RIBOSOMAL PROTEIN L13"/>
    <property type="match status" value="1"/>
</dbReference>
<dbReference type="GO" id="GO:0003729">
    <property type="term" value="F:mRNA binding"/>
    <property type="evidence" value="ECO:0007669"/>
    <property type="project" value="TreeGrafter"/>
</dbReference>
<dbReference type="HAMAP" id="MF_01366">
    <property type="entry name" value="Ribosomal_uL13"/>
    <property type="match status" value="1"/>
</dbReference>
<dbReference type="Pfam" id="PF00572">
    <property type="entry name" value="Ribosomal_L13"/>
    <property type="match status" value="1"/>
</dbReference>
<dbReference type="NCBIfam" id="TIGR01066">
    <property type="entry name" value="rplM_bact"/>
    <property type="match status" value="1"/>
</dbReference>
<sequence>MKTSKTTLPKVSEIKRQWYQVDASKNSMGRVAVEIARLLRGKHKRDFTPHMDMGDYVVAVNVDKLKFTGRKVEQKKYHHYTGYLGGLRTTSLKDVLQKNPEEALRRAVNNMIDNVKFRKQAMRRLKFVIGTKHEFKIDKEIK</sequence>
<dbReference type="GO" id="GO:0003735">
    <property type="term" value="F:structural constituent of ribosome"/>
    <property type="evidence" value="ECO:0007669"/>
    <property type="project" value="InterPro"/>
</dbReference>
<dbReference type="Proteomes" id="UP000230922">
    <property type="component" value="Unassembled WGS sequence"/>
</dbReference>
<dbReference type="GO" id="GO:0005840">
    <property type="term" value="C:ribosome"/>
    <property type="evidence" value="ECO:0007669"/>
    <property type="project" value="UniProtKB-KW"/>
</dbReference>
<dbReference type="EMBL" id="PFAK01000046">
    <property type="protein sequence ID" value="PIR96102.1"/>
    <property type="molecule type" value="Genomic_DNA"/>
</dbReference>